<sequence>MSHLRICLVSAAFRPYLSGVSEHVHNLGVQFQKCGHRVHILTTHYPHTARKPDSIPVTRIGRALILPANHSRFTLPIGQNMPCSVKRFFGQHRFDLVHCHGLFPPEIAYWAARYATVPTVVTFHTLGVNLPAIVRKGFKIMFSGLQDRIAGRIAVSRAGRDWAKQWFPGEYHIIPNGVDLELFNPRAALPGVLEDNRPSVLFVGRIERRKGLSILLHAMPEIIASVPEVKLVVIGSGPLENKCQDIAISLGIRPRVYFAGRIPKDQLPGYYAGCTVFASPALGGEAMGIVLIEAMAAGKPVVASAIPGYDEVITSNQNGILVPPANPKALAKAIISLLTSDRLREKLSQQSRFSARKFAWPKIARQVESVYKEALN</sequence>
<reference evidence="3 4" key="1">
    <citation type="submission" date="2017-07" db="EMBL/GenBank/DDBJ databases">
        <title>Recovery of genomes from metagenomes via a dereplication, aggregation, and scoring strategy.</title>
        <authorList>
            <person name="Sieber C.M."/>
            <person name="Probst A.J."/>
            <person name="Sharrar A."/>
            <person name="Thomas B.C."/>
            <person name="Hess M."/>
            <person name="Tringe S.G."/>
            <person name="Banfield J.F."/>
        </authorList>
    </citation>
    <scope>NUCLEOTIDE SEQUENCE [LARGE SCALE GENOMIC DNA]</scope>
    <source>
        <strain evidence="3">JGI_Cruoil_03_51_56</strain>
    </source>
</reference>
<dbReference type="Gene3D" id="3.40.50.2000">
    <property type="entry name" value="Glycogen Phosphorylase B"/>
    <property type="match status" value="2"/>
</dbReference>
<comment type="caution">
    <text evidence="3">The sequence shown here is derived from an EMBL/GenBank/DDBJ whole genome shotgun (WGS) entry which is preliminary data.</text>
</comment>
<proteinExistence type="predicted"/>
<organism evidence="3 4">
    <name type="scientific">candidate division WOR-3 bacterium JGI_Cruoil_03_51_56</name>
    <dbReference type="NCBI Taxonomy" id="1973747"/>
    <lineage>
        <taxon>Bacteria</taxon>
        <taxon>Bacteria division WOR-3</taxon>
    </lineage>
</organism>
<dbReference type="GO" id="GO:0016757">
    <property type="term" value="F:glycosyltransferase activity"/>
    <property type="evidence" value="ECO:0007669"/>
    <property type="project" value="InterPro"/>
</dbReference>
<evidence type="ECO:0000313" key="4">
    <source>
        <dbReference type="Proteomes" id="UP000215559"/>
    </source>
</evidence>
<accession>A0A235BVP9</accession>
<dbReference type="PANTHER" id="PTHR45947:SF3">
    <property type="entry name" value="SULFOQUINOVOSYL TRANSFERASE SQD2"/>
    <property type="match status" value="1"/>
</dbReference>
<dbReference type="SUPFAM" id="SSF53756">
    <property type="entry name" value="UDP-Glycosyltransferase/glycogen phosphorylase"/>
    <property type="match status" value="1"/>
</dbReference>
<dbReference type="PANTHER" id="PTHR45947">
    <property type="entry name" value="SULFOQUINOVOSYL TRANSFERASE SQD2"/>
    <property type="match status" value="1"/>
</dbReference>
<dbReference type="AlphaFoldDB" id="A0A235BVP9"/>
<dbReference type="EMBL" id="NOZP01000056">
    <property type="protein sequence ID" value="OYD16301.1"/>
    <property type="molecule type" value="Genomic_DNA"/>
</dbReference>
<dbReference type="Proteomes" id="UP000215559">
    <property type="component" value="Unassembled WGS sequence"/>
</dbReference>
<name>A0A235BVP9_UNCW3</name>
<dbReference type="InterPro" id="IPR050194">
    <property type="entry name" value="Glycosyltransferase_grp1"/>
</dbReference>
<evidence type="ECO:0008006" key="5">
    <source>
        <dbReference type="Google" id="ProtNLM"/>
    </source>
</evidence>
<dbReference type="InterPro" id="IPR028098">
    <property type="entry name" value="Glyco_trans_4-like_N"/>
</dbReference>
<protein>
    <recommendedName>
        <fullName evidence="5">Glycosyltransferase family 1 protein</fullName>
    </recommendedName>
</protein>
<evidence type="ECO:0000313" key="3">
    <source>
        <dbReference type="EMBL" id="OYD16301.1"/>
    </source>
</evidence>
<feature type="domain" description="Glycosyltransferase subfamily 4-like N-terminal" evidence="2">
    <location>
        <begin position="18"/>
        <end position="181"/>
    </location>
</feature>
<dbReference type="Pfam" id="PF00534">
    <property type="entry name" value="Glycos_transf_1"/>
    <property type="match status" value="1"/>
</dbReference>
<feature type="domain" description="Glycosyl transferase family 1" evidence="1">
    <location>
        <begin position="194"/>
        <end position="352"/>
    </location>
</feature>
<gene>
    <name evidence="3" type="ORF">CH330_03215</name>
</gene>
<dbReference type="Pfam" id="PF13439">
    <property type="entry name" value="Glyco_transf_4"/>
    <property type="match status" value="1"/>
</dbReference>
<evidence type="ECO:0000259" key="2">
    <source>
        <dbReference type="Pfam" id="PF13439"/>
    </source>
</evidence>
<dbReference type="CDD" id="cd03801">
    <property type="entry name" value="GT4_PimA-like"/>
    <property type="match status" value="1"/>
</dbReference>
<evidence type="ECO:0000259" key="1">
    <source>
        <dbReference type="Pfam" id="PF00534"/>
    </source>
</evidence>
<dbReference type="InterPro" id="IPR001296">
    <property type="entry name" value="Glyco_trans_1"/>
</dbReference>